<feature type="region of interest" description="Disordered" evidence="1">
    <location>
        <begin position="72"/>
        <end position="106"/>
    </location>
</feature>
<evidence type="ECO:0000313" key="2">
    <source>
        <dbReference type="EMBL" id="KAJ3554820.1"/>
    </source>
</evidence>
<proteinExistence type="predicted"/>
<dbReference type="Proteomes" id="UP001148614">
    <property type="component" value="Unassembled WGS sequence"/>
</dbReference>
<sequence>MTPPNCPSPSGECPLSYTKEIDGLSQLDLNYLEYDADDDSDGGSESETDSGSTACAVNCYDTDDDEPMALTRFKSGAHERGRSSGKEARKEESPEIESPQRVMSNEEYTLSDGTIVRGTRGVTFAGFYYLPGCIDKNAPESGPASPAAAQPPEVTLPENPISPTSYKLPELTTNVASNDLLRASAAVRDIARCGTKKRARLPDAPRDGKKPRRGGDYQEKLERLRESESKENGGAFRQIKGEAARMQGPEDMKCFIRERIKELRKQANRSTD</sequence>
<feature type="compositionally biased region" description="Basic and acidic residues" evidence="1">
    <location>
        <begin position="239"/>
        <end position="250"/>
    </location>
</feature>
<comment type="caution">
    <text evidence="2">The sequence shown here is derived from an EMBL/GenBank/DDBJ whole genome shotgun (WGS) entry which is preliminary data.</text>
</comment>
<dbReference type="AlphaFoldDB" id="A0A9W8N4N6"/>
<feature type="region of interest" description="Disordered" evidence="1">
    <location>
        <begin position="192"/>
        <end position="250"/>
    </location>
</feature>
<name>A0A9W8N4N6_9PEZI</name>
<feature type="compositionally biased region" description="Basic and acidic residues" evidence="1">
    <location>
        <begin position="76"/>
        <end position="93"/>
    </location>
</feature>
<accession>A0A9W8N4N6</accession>
<organism evidence="2 3">
    <name type="scientific">Xylaria arbuscula</name>
    <dbReference type="NCBI Taxonomy" id="114810"/>
    <lineage>
        <taxon>Eukaryota</taxon>
        <taxon>Fungi</taxon>
        <taxon>Dikarya</taxon>
        <taxon>Ascomycota</taxon>
        <taxon>Pezizomycotina</taxon>
        <taxon>Sordariomycetes</taxon>
        <taxon>Xylariomycetidae</taxon>
        <taxon>Xylariales</taxon>
        <taxon>Xylariaceae</taxon>
        <taxon>Xylaria</taxon>
    </lineage>
</organism>
<gene>
    <name evidence="2" type="ORF">NPX13_g10508</name>
</gene>
<feature type="region of interest" description="Disordered" evidence="1">
    <location>
        <begin position="135"/>
        <end position="167"/>
    </location>
</feature>
<feature type="compositionally biased region" description="Basic and acidic residues" evidence="1">
    <location>
        <begin position="200"/>
        <end position="231"/>
    </location>
</feature>
<feature type="region of interest" description="Disordered" evidence="1">
    <location>
        <begin position="34"/>
        <end position="55"/>
    </location>
</feature>
<feature type="compositionally biased region" description="Low complexity" evidence="1">
    <location>
        <begin position="139"/>
        <end position="153"/>
    </location>
</feature>
<protein>
    <submittedName>
        <fullName evidence="2">Uncharacterized protein</fullName>
    </submittedName>
</protein>
<feature type="compositionally biased region" description="Acidic residues" evidence="1">
    <location>
        <begin position="34"/>
        <end position="48"/>
    </location>
</feature>
<evidence type="ECO:0000313" key="3">
    <source>
        <dbReference type="Proteomes" id="UP001148614"/>
    </source>
</evidence>
<reference evidence="2" key="1">
    <citation type="submission" date="2022-07" db="EMBL/GenBank/DDBJ databases">
        <title>Genome Sequence of Xylaria arbuscula.</title>
        <authorList>
            <person name="Buettner E."/>
        </authorList>
    </citation>
    <scope>NUCLEOTIDE SEQUENCE</scope>
    <source>
        <strain evidence="2">VT107</strain>
    </source>
</reference>
<dbReference type="EMBL" id="JANPWZ010002996">
    <property type="protein sequence ID" value="KAJ3554820.1"/>
    <property type="molecule type" value="Genomic_DNA"/>
</dbReference>
<evidence type="ECO:0000256" key="1">
    <source>
        <dbReference type="SAM" id="MobiDB-lite"/>
    </source>
</evidence>
<keyword evidence="3" id="KW-1185">Reference proteome</keyword>